<feature type="region of interest" description="Disordered" evidence="1">
    <location>
        <begin position="1"/>
        <end position="22"/>
    </location>
</feature>
<keyword evidence="2" id="KW-0472">Membrane</keyword>
<organism evidence="3 4">
    <name type="scientific">Caballeronia pedi</name>
    <dbReference type="NCBI Taxonomy" id="1777141"/>
    <lineage>
        <taxon>Bacteria</taxon>
        <taxon>Pseudomonadati</taxon>
        <taxon>Pseudomonadota</taxon>
        <taxon>Betaproteobacteria</taxon>
        <taxon>Burkholderiales</taxon>
        <taxon>Burkholderiaceae</taxon>
        <taxon>Caballeronia</taxon>
    </lineage>
</organism>
<evidence type="ECO:0000256" key="1">
    <source>
        <dbReference type="SAM" id="MobiDB-lite"/>
    </source>
</evidence>
<gene>
    <name evidence="3" type="ORF">AWB80_03630</name>
</gene>
<evidence type="ECO:0000313" key="4">
    <source>
        <dbReference type="Proteomes" id="UP000054911"/>
    </source>
</evidence>
<evidence type="ECO:0000313" key="3">
    <source>
        <dbReference type="EMBL" id="SAK70203.1"/>
    </source>
</evidence>
<feature type="transmembrane region" description="Helical" evidence="2">
    <location>
        <begin position="50"/>
        <end position="73"/>
    </location>
</feature>
<dbReference type="Proteomes" id="UP000054911">
    <property type="component" value="Unassembled WGS sequence"/>
</dbReference>
<feature type="region of interest" description="Disordered" evidence="1">
    <location>
        <begin position="180"/>
        <end position="214"/>
    </location>
</feature>
<name>A0A158BJK0_9BURK</name>
<dbReference type="EMBL" id="FCOE02000011">
    <property type="protein sequence ID" value="SAK70203.1"/>
    <property type="molecule type" value="Genomic_DNA"/>
</dbReference>
<dbReference type="RefSeq" id="WP_061176225.1">
    <property type="nucleotide sequence ID" value="NZ_FCOE02000011.1"/>
</dbReference>
<feature type="compositionally biased region" description="Low complexity" evidence="1">
    <location>
        <begin position="180"/>
        <end position="204"/>
    </location>
</feature>
<protein>
    <submittedName>
        <fullName evidence="3">Uncharacterized protein</fullName>
    </submittedName>
</protein>
<comment type="caution">
    <text evidence="3">The sequence shown here is derived from an EMBL/GenBank/DDBJ whole genome shotgun (WGS) entry which is preliminary data.</text>
</comment>
<keyword evidence="4" id="KW-1185">Reference proteome</keyword>
<keyword evidence="2" id="KW-0812">Transmembrane</keyword>
<dbReference type="OrthoDB" id="9006324at2"/>
<evidence type="ECO:0000256" key="2">
    <source>
        <dbReference type="SAM" id="Phobius"/>
    </source>
</evidence>
<feature type="compositionally biased region" description="Basic and acidic residues" evidence="1">
    <location>
        <begin position="1"/>
        <end position="13"/>
    </location>
</feature>
<dbReference type="AlphaFoldDB" id="A0A158BJK0"/>
<sequence length="246" mass="25525">MPHHAKLPEETVADHASPANDPTVINLPEPAIDFDDDRGPVRAPLRFGRLALWMASATALGIGVLGTVAYSMWFNHDQRVYAEAMASARRTLGIDQPAIAAAQTQSSGMVEAPAAGAIPVYTGAYATNEAPAPVDTASLADNVPADETPPLADASDSAGAAGAAALATAAAAPVQSAAVQRRGNSSATQQAAANRAGQANSSAQARKHQAHAKPEGGLFARVGAFFHRVSYRNNVPNRQREEYSRP</sequence>
<accession>A0A158BJK0</accession>
<proteinExistence type="predicted"/>
<reference evidence="3" key="1">
    <citation type="submission" date="2016-01" db="EMBL/GenBank/DDBJ databases">
        <authorList>
            <person name="Peeters C."/>
        </authorList>
    </citation>
    <scope>NUCLEOTIDE SEQUENCE [LARGE SCALE GENOMIC DNA]</scope>
    <source>
        <strain evidence="3">LMG 29323</strain>
    </source>
</reference>
<keyword evidence="2" id="KW-1133">Transmembrane helix</keyword>